<name>A0A383DI61_9ZZZZ</name>
<accession>A0A383DI61</accession>
<dbReference type="AlphaFoldDB" id="A0A383DI61"/>
<protein>
    <submittedName>
        <fullName evidence="1">Uncharacterized protein</fullName>
    </submittedName>
</protein>
<feature type="non-terminal residue" evidence="1">
    <location>
        <position position="1"/>
    </location>
</feature>
<proteinExistence type="predicted"/>
<organism evidence="1">
    <name type="scientific">marine metagenome</name>
    <dbReference type="NCBI Taxonomy" id="408172"/>
    <lineage>
        <taxon>unclassified sequences</taxon>
        <taxon>metagenomes</taxon>
        <taxon>ecological metagenomes</taxon>
    </lineage>
</organism>
<gene>
    <name evidence="1" type="ORF">METZ01_LOCUS496858</name>
</gene>
<reference evidence="1" key="1">
    <citation type="submission" date="2018-05" db="EMBL/GenBank/DDBJ databases">
        <authorList>
            <person name="Lanie J.A."/>
            <person name="Ng W.-L."/>
            <person name="Kazmierczak K.M."/>
            <person name="Andrzejewski T.M."/>
            <person name="Davidsen T.M."/>
            <person name="Wayne K.J."/>
            <person name="Tettelin H."/>
            <person name="Glass J.I."/>
            <person name="Rusch D."/>
            <person name="Podicherti R."/>
            <person name="Tsui H.-C.T."/>
            <person name="Winkler M.E."/>
        </authorList>
    </citation>
    <scope>NUCLEOTIDE SEQUENCE</scope>
</reference>
<dbReference type="EMBL" id="UINC01217417">
    <property type="protein sequence ID" value="SVE44004.1"/>
    <property type="molecule type" value="Genomic_DNA"/>
</dbReference>
<feature type="non-terminal residue" evidence="1">
    <location>
        <position position="30"/>
    </location>
</feature>
<sequence length="30" mass="3754">CERYLKLANYLMKINRLWMKPSKRLNLPLF</sequence>
<evidence type="ECO:0000313" key="1">
    <source>
        <dbReference type="EMBL" id="SVE44004.1"/>
    </source>
</evidence>